<evidence type="ECO:0000256" key="3">
    <source>
        <dbReference type="ARBA" id="ARBA00022664"/>
    </source>
</evidence>
<sequence length="276" mass="30001">MSQAHRPTWNPTQGRETKAGSQQISKHSAASHTKLKFRQPGQTSASDVARRDLRAELAEAERIAAEKKRKAAGLPALQAPAGALRIDEGEEEERVKRRKVLEEALQADRDDDDDDEDEVEVLGEGDKGKGKATVQDADDSDEEEEDDDDDDSDDEDDTAALMAELAKIKQERAEEKARIDAETSAASAASREAEIATGNPLLNLQAALGQTPAPSTPGTPASSFGGSTSGGFAVKRRWDDDLIFKNQAAGMDDKPKKGEFVNDLLRSEFHKKFMLK</sequence>
<feature type="compositionally biased region" description="Low complexity" evidence="5">
    <location>
        <begin position="211"/>
        <end position="230"/>
    </location>
</feature>
<dbReference type="EMBL" id="JAKWFO010000006">
    <property type="protein sequence ID" value="KAI9634823.1"/>
    <property type="molecule type" value="Genomic_DNA"/>
</dbReference>
<feature type="compositionally biased region" description="Acidic residues" evidence="5">
    <location>
        <begin position="109"/>
        <end position="123"/>
    </location>
</feature>
<dbReference type="Pfam" id="PF04889">
    <property type="entry name" value="Cwf_Cwc_15"/>
    <property type="match status" value="1"/>
</dbReference>
<dbReference type="PANTHER" id="PTHR12718">
    <property type="entry name" value="CELL CYCLE CONTROL PROTEIN CWF15"/>
    <property type="match status" value="1"/>
</dbReference>
<keyword evidence="4" id="KW-0508">mRNA splicing</keyword>
<comment type="function">
    <text evidence="1">Involved in pre-mRNA splicing.</text>
</comment>
<name>A0AA38H6D6_9TREE</name>
<evidence type="ECO:0000256" key="2">
    <source>
        <dbReference type="ARBA" id="ARBA00006644"/>
    </source>
</evidence>
<dbReference type="PANTHER" id="PTHR12718:SF2">
    <property type="entry name" value="SPLICEOSOME-ASSOCIATED PROTEIN CWC15 HOMOLOG"/>
    <property type="match status" value="1"/>
</dbReference>
<accession>A0AA38H6D6</accession>
<feature type="region of interest" description="Disordered" evidence="5">
    <location>
        <begin position="1"/>
        <end position="50"/>
    </location>
</feature>
<organism evidence="6 7">
    <name type="scientific">Dioszegia hungarica</name>
    <dbReference type="NCBI Taxonomy" id="4972"/>
    <lineage>
        <taxon>Eukaryota</taxon>
        <taxon>Fungi</taxon>
        <taxon>Dikarya</taxon>
        <taxon>Basidiomycota</taxon>
        <taxon>Agaricomycotina</taxon>
        <taxon>Tremellomycetes</taxon>
        <taxon>Tremellales</taxon>
        <taxon>Bulleribasidiaceae</taxon>
        <taxon>Dioszegia</taxon>
    </lineage>
</organism>
<dbReference type="RefSeq" id="XP_052944600.1">
    <property type="nucleotide sequence ID" value="XM_053088909.1"/>
</dbReference>
<proteinExistence type="inferred from homology"/>
<feature type="compositionally biased region" description="Low complexity" evidence="5">
    <location>
        <begin position="72"/>
        <end position="84"/>
    </location>
</feature>
<feature type="region of interest" description="Disordered" evidence="5">
    <location>
        <begin position="65"/>
        <end position="193"/>
    </location>
</feature>
<dbReference type="GO" id="GO:0045292">
    <property type="term" value="P:mRNA cis splicing, via spliceosome"/>
    <property type="evidence" value="ECO:0007669"/>
    <property type="project" value="TreeGrafter"/>
</dbReference>
<reference evidence="6" key="1">
    <citation type="journal article" date="2022" name="G3 (Bethesda)">
        <title>High quality genome of the basidiomycete yeast Dioszegia hungarica PDD-24b-2 isolated from cloud water.</title>
        <authorList>
            <person name="Jarrige D."/>
            <person name="Haridas S."/>
            <person name="Bleykasten-Grosshans C."/>
            <person name="Joly M."/>
            <person name="Nadalig T."/>
            <person name="Sancelme M."/>
            <person name="Vuilleumier S."/>
            <person name="Grigoriev I.V."/>
            <person name="Amato P."/>
            <person name="Bringel F."/>
        </authorList>
    </citation>
    <scope>NUCLEOTIDE SEQUENCE</scope>
    <source>
        <strain evidence="6">PDD-24b-2</strain>
    </source>
</reference>
<dbReference type="GO" id="GO:0003723">
    <property type="term" value="F:RNA binding"/>
    <property type="evidence" value="ECO:0007669"/>
    <property type="project" value="TreeGrafter"/>
</dbReference>
<keyword evidence="3" id="KW-0507">mRNA processing</keyword>
<dbReference type="AlphaFoldDB" id="A0AA38H6D6"/>
<evidence type="ECO:0000313" key="6">
    <source>
        <dbReference type="EMBL" id="KAI9634823.1"/>
    </source>
</evidence>
<dbReference type="Proteomes" id="UP001164286">
    <property type="component" value="Unassembled WGS sequence"/>
</dbReference>
<evidence type="ECO:0000256" key="1">
    <source>
        <dbReference type="ARBA" id="ARBA00003777"/>
    </source>
</evidence>
<feature type="compositionally biased region" description="Polar residues" evidence="5">
    <location>
        <begin position="1"/>
        <end position="31"/>
    </location>
</feature>
<feature type="compositionally biased region" description="Acidic residues" evidence="5">
    <location>
        <begin position="136"/>
        <end position="158"/>
    </location>
</feature>
<evidence type="ECO:0000313" key="7">
    <source>
        <dbReference type="Proteomes" id="UP001164286"/>
    </source>
</evidence>
<dbReference type="GO" id="GO:0071013">
    <property type="term" value="C:catalytic step 2 spliceosome"/>
    <property type="evidence" value="ECO:0007669"/>
    <property type="project" value="TreeGrafter"/>
</dbReference>
<evidence type="ECO:0000256" key="5">
    <source>
        <dbReference type="SAM" id="MobiDB-lite"/>
    </source>
</evidence>
<evidence type="ECO:0000256" key="4">
    <source>
        <dbReference type="ARBA" id="ARBA00023187"/>
    </source>
</evidence>
<dbReference type="InterPro" id="IPR006973">
    <property type="entry name" value="Cwf_Cwc_15"/>
</dbReference>
<comment type="similarity">
    <text evidence="2">Belongs to the CWC15 family.</text>
</comment>
<comment type="caution">
    <text evidence="6">The sequence shown here is derived from an EMBL/GenBank/DDBJ whole genome shotgun (WGS) entry which is preliminary data.</text>
</comment>
<feature type="compositionally biased region" description="Basic and acidic residues" evidence="5">
    <location>
        <begin position="166"/>
        <end position="181"/>
    </location>
</feature>
<feature type="region of interest" description="Disordered" evidence="5">
    <location>
        <begin position="208"/>
        <end position="230"/>
    </location>
</feature>
<dbReference type="GeneID" id="77728114"/>
<keyword evidence="7" id="KW-1185">Reference proteome</keyword>
<gene>
    <name evidence="6" type="ORF">MKK02DRAFT_34326</name>
</gene>
<protein>
    <submittedName>
        <fullName evidence="6">Pre-mRNA-splicing factor Cwf15/Cwc15</fullName>
    </submittedName>
</protein>